<dbReference type="InterPro" id="IPR003593">
    <property type="entry name" value="AAA+_ATPase"/>
</dbReference>
<evidence type="ECO:0000313" key="6">
    <source>
        <dbReference type="Proteomes" id="UP001396334"/>
    </source>
</evidence>
<dbReference type="Proteomes" id="UP001396334">
    <property type="component" value="Unassembled WGS sequence"/>
</dbReference>
<keyword evidence="2" id="KW-0611">Plant defense</keyword>
<dbReference type="PRINTS" id="PR00364">
    <property type="entry name" value="DISEASERSIST"/>
</dbReference>
<reference evidence="5 6" key="1">
    <citation type="journal article" date="2024" name="G3 (Bethesda)">
        <title>Genome assembly of Hibiscus sabdariffa L. provides insights into metabolisms of medicinal natural products.</title>
        <authorList>
            <person name="Kim T."/>
        </authorList>
    </citation>
    <scope>NUCLEOTIDE SEQUENCE [LARGE SCALE GENOMIC DNA]</scope>
    <source>
        <strain evidence="5">TK-2024</strain>
        <tissue evidence="5">Old leaves</tissue>
    </source>
</reference>
<keyword evidence="6" id="KW-1185">Reference proteome</keyword>
<keyword evidence="3" id="KW-0067">ATP-binding</keyword>
<keyword evidence="1" id="KW-0547">Nucleotide-binding</keyword>
<dbReference type="InterPro" id="IPR050905">
    <property type="entry name" value="Plant_NBS-LRR"/>
</dbReference>
<dbReference type="InterPro" id="IPR042197">
    <property type="entry name" value="Apaf_helical"/>
</dbReference>
<dbReference type="EMBL" id="JBBPBN010000028">
    <property type="protein sequence ID" value="KAK9006573.1"/>
    <property type="molecule type" value="Genomic_DNA"/>
</dbReference>
<protein>
    <recommendedName>
        <fullName evidence="4">AAA+ ATPase domain-containing protein</fullName>
    </recommendedName>
</protein>
<feature type="domain" description="AAA+ ATPase" evidence="4">
    <location>
        <begin position="51"/>
        <end position="187"/>
    </location>
</feature>
<dbReference type="InterPro" id="IPR027417">
    <property type="entry name" value="P-loop_NTPase"/>
</dbReference>
<evidence type="ECO:0000256" key="1">
    <source>
        <dbReference type="ARBA" id="ARBA00022741"/>
    </source>
</evidence>
<evidence type="ECO:0000256" key="3">
    <source>
        <dbReference type="ARBA" id="ARBA00022840"/>
    </source>
</evidence>
<organism evidence="5 6">
    <name type="scientific">Hibiscus sabdariffa</name>
    <name type="common">roselle</name>
    <dbReference type="NCBI Taxonomy" id="183260"/>
    <lineage>
        <taxon>Eukaryota</taxon>
        <taxon>Viridiplantae</taxon>
        <taxon>Streptophyta</taxon>
        <taxon>Embryophyta</taxon>
        <taxon>Tracheophyta</taxon>
        <taxon>Spermatophyta</taxon>
        <taxon>Magnoliopsida</taxon>
        <taxon>eudicotyledons</taxon>
        <taxon>Gunneridae</taxon>
        <taxon>Pentapetalae</taxon>
        <taxon>rosids</taxon>
        <taxon>malvids</taxon>
        <taxon>Malvales</taxon>
        <taxon>Malvaceae</taxon>
        <taxon>Malvoideae</taxon>
        <taxon>Hibiscus</taxon>
    </lineage>
</organism>
<name>A0ABR2R116_9ROSI</name>
<dbReference type="SMART" id="SM00382">
    <property type="entry name" value="AAA"/>
    <property type="match status" value="1"/>
</dbReference>
<comment type="caution">
    <text evidence="5">The sequence shown here is derived from an EMBL/GenBank/DDBJ whole genome shotgun (WGS) entry which is preliminary data.</text>
</comment>
<gene>
    <name evidence="5" type="ORF">V6N11_018910</name>
</gene>
<dbReference type="Pfam" id="PF00931">
    <property type="entry name" value="NB-ARC"/>
    <property type="match status" value="1"/>
</dbReference>
<dbReference type="PANTHER" id="PTHR33463:SF198">
    <property type="entry name" value="RPP4C3"/>
    <property type="match status" value="1"/>
</dbReference>
<evidence type="ECO:0000313" key="5">
    <source>
        <dbReference type="EMBL" id="KAK9006573.1"/>
    </source>
</evidence>
<dbReference type="Gene3D" id="1.10.8.430">
    <property type="entry name" value="Helical domain of apoptotic protease-activating factors"/>
    <property type="match status" value="1"/>
</dbReference>
<sequence>MKAVAELIERGNFERVSYHSALMRAPNKGFEAFESRTSVWKQIMEALKDDSVSVIGVHGMGGIGKTTLVREVAGQVTEGKLFDSVIIATVTQTPDVEKIQNEIADQLGLQFKEHSRAGKALRLGDRLKKEKNILVILDDIWAKLDIEEVGIPSGDEHKGCKLLLTSTDLNVLSDEMDTQQNFAVGILKEEEAWGLFKKMVDNGVESSELQPTTTEIAKKCGGLPIAIVVIARALKDKSPHAWKNALRELHRRLSSDSMGIATIYSAIEGSYSYLNREKVKQTFMLCCLIGHNGLIEDLVRYTMGLNLFGGVYTINEGRNKVLTVVDDLNASCLLLDGYNDERFGIHDIVWDAGLNITTRDRQMLVLRDSDAPKEWFDKEKMKNCWAISLCSPQIIQDLPQEMECSKSFLVLYGP</sequence>
<dbReference type="InterPro" id="IPR002182">
    <property type="entry name" value="NB-ARC"/>
</dbReference>
<dbReference type="Gene3D" id="3.40.50.300">
    <property type="entry name" value="P-loop containing nucleotide triphosphate hydrolases"/>
    <property type="match status" value="1"/>
</dbReference>
<accession>A0ABR2R116</accession>
<dbReference type="SUPFAM" id="SSF52540">
    <property type="entry name" value="P-loop containing nucleoside triphosphate hydrolases"/>
    <property type="match status" value="1"/>
</dbReference>
<dbReference type="PANTHER" id="PTHR33463">
    <property type="entry name" value="NB-ARC DOMAIN-CONTAINING PROTEIN-RELATED"/>
    <property type="match status" value="1"/>
</dbReference>
<proteinExistence type="predicted"/>
<evidence type="ECO:0000259" key="4">
    <source>
        <dbReference type="SMART" id="SM00382"/>
    </source>
</evidence>
<evidence type="ECO:0000256" key="2">
    <source>
        <dbReference type="ARBA" id="ARBA00022821"/>
    </source>
</evidence>